<comment type="subcellular location">
    <subcellularLocation>
        <location evidence="1">Cell outer membrane</location>
    </subcellularLocation>
</comment>
<dbReference type="InterPro" id="IPR006665">
    <property type="entry name" value="OmpA-like"/>
</dbReference>
<protein>
    <recommendedName>
        <fullName evidence="11">Signaling protein</fullName>
    </recommendedName>
</protein>
<dbReference type="EMBL" id="QXED01000019">
    <property type="protein sequence ID" value="RIV17362.1"/>
    <property type="molecule type" value="Genomic_DNA"/>
</dbReference>
<keyword evidence="6" id="KW-0732">Signal</keyword>
<dbReference type="InterPro" id="IPR011658">
    <property type="entry name" value="PA14_dom"/>
</dbReference>
<evidence type="ECO:0000256" key="4">
    <source>
        <dbReference type="PROSITE-ProRule" id="PRU00473"/>
    </source>
</evidence>
<name>A0A418LVP7_9BACT</name>
<evidence type="ECO:0000256" key="1">
    <source>
        <dbReference type="ARBA" id="ARBA00004442"/>
    </source>
</evidence>
<dbReference type="GO" id="GO:0009279">
    <property type="term" value="C:cell outer membrane"/>
    <property type="evidence" value="ECO:0007669"/>
    <property type="project" value="UniProtKB-SubCell"/>
</dbReference>
<dbReference type="Gene3D" id="3.90.182.10">
    <property type="entry name" value="Toxin - Anthrax Protective Antigen,domain 1"/>
    <property type="match status" value="1"/>
</dbReference>
<proteinExistence type="predicted"/>
<dbReference type="PRINTS" id="PR01021">
    <property type="entry name" value="OMPADOMAIN"/>
</dbReference>
<evidence type="ECO:0000256" key="5">
    <source>
        <dbReference type="SAM" id="MobiDB-lite"/>
    </source>
</evidence>
<keyword evidence="3" id="KW-0998">Cell outer membrane</keyword>
<dbReference type="PANTHER" id="PTHR30329">
    <property type="entry name" value="STATOR ELEMENT OF FLAGELLAR MOTOR COMPLEX"/>
    <property type="match status" value="1"/>
</dbReference>
<dbReference type="SUPFAM" id="SSF103088">
    <property type="entry name" value="OmpA-like"/>
    <property type="match status" value="1"/>
</dbReference>
<dbReference type="PRINTS" id="PR01023">
    <property type="entry name" value="NAFLGMOTY"/>
</dbReference>
<dbReference type="Proteomes" id="UP000283523">
    <property type="component" value="Unassembled WGS sequence"/>
</dbReference>
<evidence type="ECO:0000259" key="7">
    <source>
        <dbReference type="PROSITE" id="PS51123"/>
    </source>
</evidence>
<evidence type="ECO:0000256" key="3">
    <source>
        <dbReference type="ARBA" id="ARBA00023237"/>
    </source>
</evidence>
<feature type="chain" id="PRO_5019025265" description="Signaling protein" evidence="6">
    <location>
        <begin position="22"/>
        <end position="365"/>
    </location>
</feature>
<dbReference type="SMART" id="SM00758">
    <property type="entry name" value="PA14"/>
    <property type="match status" value="1"/>
</dbReference>
<evidence type="ECO:0000313" key="9">
    <source>
        <dbReference type="EMBL" id="RIV17362.1"/>
    </source>
</evidence>
<keyword evidence="2 4" id="KW-0472">Membrane</keyword>
<dbReference type="InterPro" id="IPR036737">
    <property type="entry name" value="OmpA-like_sf"/>
</dbReference>
<keyword evidence="10" id="KW-1185">Reference proteome</keyword>
<dbReference type="InterPro" id="IPR037524">
    <property type="entry name" value="PA14/GLEYA"/>
</dbReference>
<comment type="caution">
    <text evidence="9">The sequence shown here is derived from an EMBL/GenBank/DDBJ whole genome shotgun (WGS) entry which is preliminary data.</text>
</comment>
<evidence type="ECO:0000313" key="10">
    <source>
        <dbReference type="Proteomes" id="UP000283523"/>
    </source>
</evidence>
<accession>A0A418LVP7</accession>
<reference evidence="9 10" key="1">
    <citation type="submission" date="2018-08" db="EMBL/GenBank/DDBJ databases">
        <title>Fibrisoma montanum sp. nov., isolated from Danxia mountain soil.</title>
        <authorList>
            <person name="Huang Y."/>
        </authorList>
    </citation>
    <scope>NUCLEOTIDE SEQUENCE [LARGE SCALE GENOMIC DNA]</scope>
    <source>
        <strain evidence="9 10">HYT19</strain>
    </source>
</reference>
<sequence>MCRACGFLVVLWVVVSGSSSAQSPSNRQAATHGLKGEYFNGPNFERKVLTRIDPQVSFDWNWQMPGPGVPREYFSVRWTGKLYAPRSGKYQFSATVDDGVRVWVGGKKVIDEWRKQDDTQFVGEIILKAGNYYDLKVEYYNDWKGSIINLFWKLPVDKRIASTAFPDIIPANFLVPSLPAKPKASPAVAAPKPVAAKNNVAAKTSKSVATATRSLRPTPPKTAGVGQPVAAKTLNTPTAESSNPINTFETLTAGTTVVLQQVLFEQSSYVLRPESYAELNRLLKALQKHPAARLDISGHTDNVGDPRLNLALSENRAKVVANYLIRRGIAEDRLDAKGFGGTRPVAGNNTESDRARNRRVEIQVR</sequence>
<dbReference type="PROSITE" id="PS51123">
    <property type="entry name" value="OMPA_2"/>
    <property type="match status" value="1"/>
</dbReference>
<feature type="region of interest" description="Disordered" evidence="5">
    <location>
        <begin position="206"/>
        <end position="227"/>
    </location>
</feature>
<gene>
    <name evidence="9" type="ORF">DYU11_32250</name>
</gene>
<dbReference type="SUPFAM" id="SSF56988">
    <property type="entry name" value="Anthrax protective antigen"/>
    <property type="match status" value="1"/>
</dbReference>
<feature type="region of interest" description="Disordered" evidence="5">
    <location>
        <begin position="337"/>
        <end position="365"/>
    </location>
</feature>
<dbReference type="CDD" id="cd07185">
    <property type="entry name" value="OmpA_C-like"/>
    <property type="match status" value="1"/>
</dbReference>
<dbReference type="RefSeq" id="WP_119671883.1">
    <property type="nucleotide sequence ID" value="NZ_QXED01000019.1"/>
</dbReference>
<organism evidence="9 10">
    <name type="scientific">Fibrisoma montanum</name>
    <dbReference type="NCBI Taxonomy" id="2305895"/>
    <lineage>
        <taxon>Bacteria</taxon>
        <taxon>Pseudomonadati</taxon>
        <taxon>Bacteroidota</taxon>
        <taxon>Cytophagia</taxon>
        <taxon>Cytophagales</taxon>
        <taxon>Spirosomataceae</taxon>
        <taxon>Fibrisoma</taxon>
    </lineage>
</organism>
<dbReference type="OrthoDB" id="611024at2"/>
<dbReference type="InterPro" id="IPR006664">
    <property type="entry name" value="OMP_bac"/>
</dbReference>
<dbReference type="Pfam" id="PF07691">
    <property type="entry name" value="PA14"/>
    <property type="match status" value="1"/>
</dbReference>
<feature type="signal peptide" evidence="6">
    <location>
        <begin position="1"/>
        <end position="21"/>
    </location>
</feature>
<dbReference type="InterPro" id="IPR050330">
    <property type="entry name" value="Bact_OuterMem_StrucFunc"/>
</dbReference>
<feature type="domain" description="OmpA-like" evidence="7">
    <location>
        <begin position="251"/>
        <end position="365"/>
    </location>
</feature>
<dbReference type="PANTHER" id="PTHR30329:SF21">
    <property type="entry name" value="LIPOPROTEIN YIAD-RELATED"/>
    <property type="match status" value="1"/>
</dbReference>
<evidence type="ECO:0000259" key="8">
    <source>
        <dbReference type="PROSITE" id="PS51820"/>
    </source>
</evidence>
<evidence type="ECO:0000256" key="6">
    <source>
        <dbReference type="SAM" id="SignalP"/>
    </source>
</evidence>
<feature type="compositionally biased region" description="Basic and acidic residues" evidence="5">
    <location>
        <begin position="351"/>
        <end position="365"/>
    </location>
</feature>
<evidence type="ECO:0008006" key="11">
    <source>
        <dbReference type="Google" id="ProtNLM"/>
    </source>
</evidence>
<feature type="domain" description="PA14" evidence="8">
    <location>
        <begin position="29"/>
        <end position="172"/>
    </location>
</feature>
<dbReference type="Gene3D" id="3.30.1330.60">
    <property type="entry name" value="OmpA-like domain"/>
    <property type="match status" value="1"/>
</dbReference>
<dbReference type="Pfam" id="PF00691">
    <property type="entry name" value="OmpA"/>
    <property type="match status" value="1"/>
</dbReference>
<evidence type="ECO:0000256" key="2">
    <source>
        <dbReference type="ARBA" id="ARBA00023136"/>
    </source>
</evidence>
<dbReference type="AlphaFoldDB" id="A0A418LVP7"/>
<dbReference type="PROSITE" id="PS51820">
    <property type="entry name" value="PA14"/>
    <property type="match status" value="1"/>
</dbReference>